<accession>A0A9P8FYC9</accession>
<dbReference type="Proteomes" id="UP000729357">
    <property type="component" value="Unassembled WGS sequence"/>
</dbReference>
<sequence length="136" mass="15977">MHVKNQYDNFKDFLDQRRIKQQSLSDFAIMEEYYDAFVDKGKDVLALITKKNFEAYRKKFEKEVKTADYELDYIELMCEEVLHTGRMQIQNIVRFEIDAKTTREGFIKASGNEITSQAADTTVASEQYAYINMLLS</sequence>
<protein>
    <submittedName>
        <fullName evidence="1">Uncharacterized protein</fullName>
    </submittedName>
</protein>
<reference evidence="1" key="2">
    <citation type="submission" date="2021-08" db="EMBL/GenBank/DDBJ databases">
        <authorList>
            <person name="Gostincar C."/>
            <person name="Sun X."/>
            <person name="Song Z."/>
            <person name="Gunde-Cimerman N."/>
        </authorList>
    </citation>
    <scope>NUCLEOTIDE SEQUENCE</scope>
    <source>
        <strain evidence="1">EXF-9298</strain>
    </source>
</reference>
<reference evidence="1" key="1">
    <citation type="journal article" date="2021" name="J Fungi (Basel)">
        <title>Virulence traits and population genomics of the black yeast Aureobasidium melanogenum.</title>
        <authorList>
            <person name="Cernosa A."/>
            <person name="Sun X."/>
            <person name="Gostincar C."/>
            <person name="Fang C."/>
            <person name="Gunde-Cimerman N."/>
            <person name="Song Z."/>
        </authorList>
    </citation>
    <scope>NUCLEOTIDE SEQUENCE</scope>
    <source>
        <strain evidence="1">EXF-9298</strain>
    </source>
</reference>
<gene>
    <name evidence="1" type="ORF">KCU98_g4101</name>
</gene>
<name>A0A9P8FYC9_AURME</name>
<evidence type="ECO:0000313" key="2">
    <source>
        <dbReference type="Proteomes" id="UP000729357"/>
    </source>
</evidence>
<feature type="non-terminal residue" evidence="1">
    <location>
        <position position="1"/>
    </location>
</feature>
<evidence type="ECO:0000313" key="1">
    <source>
        <dbReference type="EMBL" id="KAG9986342.1"/>
    </source>
</evidence>
<dbReference type="EMBL" id="JAHFXS010000315">
    <property type="protein sequence ID" value="KAG9986342.1"/>
    <property type="molecule type" value="Genomic_DNA"/>
</dbReference>
<proteinExistence type="predicted"/>
<organism evidence="1 2">
    <name type="scientific">Aureobasidium melanogenum</name>
    <name type="common">Aureobasidium pullulans var. melanogenum</name>
    <dbReference type="NCBI Taxonomy" id="46634"/>
    <lineage>
        <taxon>Eukaryota</taxon>
        <taxon>Fungi</taxon>
        <taxon>Dikarya</taxon>
        <taxon>Ascomycota</taxon>
        <taxon>Pezizomycotina</taxon>
        <taxon>Dothideomycetes</taxon>
        <taxon>Dothideomycetidae</taxon>
        <taxon>Dothideales</taxon>
        <taxon>Saccotheciaceae</taxon>
        <taxon>Aureobasidium</taxon>
    </lineage>
</organism>
<dbReference type="AlphaFoldDB" id="A0A9P8FYC9"/>
<keyword evidence="2" id="KW-1185">Reference proteome</keyword>
<comment type="caution">
    <text evidence="1">The sequence shown here is derived from an EMBL/GenBank/DDBJ whole genome shotgun (WGS) entry which is preliminary data.</text>
</comment>